<comment type="similarity">
    <text evidence="2">Belongs to the MscS (TC 1.A.23) family.</text>
</comment>
<keyword evidence="3" id="KW-0812">Transmembrane</keyword>
<accession>A0A2I0AY11</accession>
<evidence type="ECO:0000313" key="7">
    <source>
        <dbReference type="EMBL" id="PKA60425.1"/>
    </source>
</evidence>
<evidence type="ECO:0000256" key="2">
    <source>
        <dbReference type="ARBA" id="ARBA00008017"/>
    </source>
</evidence>
<dbReference type="Gene3D" id="1.10.287.1260">
    <property type="match status" value="1"/>
</dbReference>
<organism evidence="7 8">
    <name type="scientific">Apostasia shenzhenica</name>
    <dbReference type="NCBI Taxonomy" id="1088818"/>
    <lineage>
        <taxon>Eukaryota</taxon>
        <taxon>Viridiplantae</taxon>
        <taxon>Streptophyta</taxon>
        <taxon>Embryophyta</taxon>
        <taxon>Tracheophyta</taxon>
        <taxon>Spermatophyta</taxon>
        <taxon>Magnoliopsida</taxon>
        <taxon>Liliopsida</taxon>
        <taxon>Asparagales</taxon>
        <taxon>Orchidaceae</taxon>
        <taxon>Apostasioideae</taxon>
        <taxon>Apostasia</taxon>
    </lineage>
</organism>
<evidence type="ECO:0000256" key="4">
    <source>
        <dbReference type="ARBA" id="ARBA00022989"/>
    </source>
</evidence>
<dbReference type="STRING" id="1088818.A0A2I0AY11"/>
<dbReference type="PANTHER" id="PTHR30566:SF5">
    <property type="entry name" value="MECHANOSENSITIVE ION CHANNEL PROTEIN 1, MITOCHONDRIAL-RELATED"/>
    <property type="match status" value="1"/>
</dbReference>
<dbReference type="InterPro" id="IPR006685">
    <property type="entry name" value="MscS_channel_2nd"/>
</dbReference>
<reference evidence="7 8" key="1">
    <citation type="journal article" date="2017" name="Nature">
        <title>The Apostasia genome and the evolution of orchids.</title>
        <authorList>
            <person name="Zhang G.Q."/>
            <person name="Liu K.W."/>
            <person name="Li Z."/>
            <person name="Lohaus R."/>
            <person name="Hsiao Y.Y."/>
            <person name="Niu S.C."/>
            <person name="Wang J.Y."/>
            <person name="Lin Y.C."/>
            <person name="Xu Q."/>
            <person name="Chen L.J."/>
            <person name="Yoshida K."/>
            <person name="Fujiwara S."/>
            <person name="Wang Z.W."/>
            <person name="Zhang Y.Q."/>
            <person name="Mitsuda N."/>
            <person name="Wang M."/>
            <person name="Liu G.H."/>
            <person name="Pecoraro L."/>
            <person name="Huang H.X."/>
            <person name="Xiao X.J."/>
            <person name="Lin M."/>
            <person name="Wu X.Y."/>
            <person name="Wu W.L."/>
            <person name="Chen Y.Y."/>
            <person name="Chang S.B."/>
            <person name="Sakamoto S."/>
            <person name="Ohme-Takagi M."/>
            <person name="Yagi M."/>
            <person name="Zeng S.J."/>
            <person name="Shen C.Y."/>
            <person name="Yeh C.M."/>
            <person name="Luo Y.B."/>
            <person name="Tsai W.C."/>
            <person name="Van de Peer Y."/>
            <person name="Liu Z.J."/>
        </authorList>
    </citation>
    <scope>NUCLEOTIDE SEQUENCE [LARGE SCALE GENOMIC DNA]</scope>
    <source>
        <strain evidence="8">cv. Shenzhen</strain>
        <tissue evidence="7">Stem</tissue>
    </source>
</reference>
<dbReference type="Proteomes" id="UP000236161">
    <property type="component" value="Unassembled WGS sequence"/>
</dbReference>
<evidence type="ECO:0000256" key="1">
    <source>
        <dbReference type="ARBA" id="ARBA00004141"/>
    </source>
</evidence>
<proteinExistence type="inferred from homology"/>
<dbReference type="GO" id="GO:0055085">
    <property type="term" value="P:transmembrane transport"/>
    <property type="evidence" value="ECO:0007669"/>
    <property type="project" value="InterPro"/>
</dbReference>
<keyword evidence="5" id="KW-0472">Membrane</keyword>
<dbReference type="EMBL" id="KZ451939">
    <property type="protein sequence ID" value="PKA60425.1"/>
    <property type="molecule type" value="Genomic_DNA"/>
</dbReference>
<protein>
    <submittedName>
        <fullName evidence="7">Mechanosensitive ion channel protein 1, mitochondrial</fullName>
    </submittedName>
</protein>
<keyword evidence="4" id="KW-1133">Transmembrane helix</keyword>
<evidence type="ECO:0000259" key="6">
    <source>
        <dbReference type="Pfam" id="PF00924"/>
    </source>
</evidence>
<dbReference type="GO" id="GO:0016020">
    <property type="term" value="C:membrane"/>
    <property type="evidence" value="ECO:0007669"/>
    <property type="project" value="UniProtKB-SubCell"/>
</dbReference>
<dbReference type="SUPFAM" id="SSF50182">
    <property type="entry name" value="Sm-like ribonucleoproteins"/>
    <property type="match status" value="1"/>
</dbReference>
<gene>
    <name evidence="7" type="primary">MSL1</name>
    <name evidence="7" type="ORF">AXF42_Ash008485</name>
</gene>
<dbReference type="PANTHER" id="PTHR30566">
    <property type="entry name" value="YNAI-RELATED MECHANOSENSITIVE ION CHANNEL"/>
    <property type="match status" value="1"/>
</dbReference>
<keyword evidence="8" id="KW-1185">Reference proteome</keyword>
<dbReference type="InterPro" id="IPR010920">
    <property type="entry name" value="LSM_dom_sf"/>
</dbReference>
<dbReference type="Gene3D" id="2.30.30.60">
    <property type="match status" value="1"/>
</dbReference>
<evidence type="ECO:0000256" key="3">
    <source>
        <dbReference type="ARBA" id="ARBA00022692"/>
    </source>
</evidence>
<name>A0A2I0AY11_9ASPA</name>
<sequence>MFRAGGVLHRSWHAVGKHLNCTWPCPLHLYNTKVSKFCWSYSQVASAFSTKCEKAKLSSLHHIVEQSAAAFAFPCCKICQHSNTFSKQSSVGSINSSWMKNGIYSQHALVSWGAYLCTRSYTNSSTRNDGLQSAASTNYTKDTIEKTTDGKEWSDILNNTNQSVADALSYMRNKAKDLSDGVTPYIQQIYDSSPYMENVIIPAAGITSATLLAWFVMPRILRKFYKFTSQSPLTLLSASSAEGHIPYDKSMWSALEDPARYLLTFMAFSELGVMIVPATSQYIPQAWRGAVVISLVWFFHRWKSNVFARMMENQTVVSLDRDKLLTLDKLSTMALLILGATALAEAFGVAVKSVLTVSGIGGVATAFAAKDILGNIFSGLTLQFARPFSLGDVIKAGSIEGQVVEVGLTTTSLVNSEKFPVIVPNSLFSSQVIVNKSRAQLHACLRKIPIHIDDLEKVPHVTEEIELMLRSHPRVSLEKDAPYCFLSNIESQFLELSLGCNLKNMKKVEKLAAEQEILLKTASIIKKHGAKIVVAT</sequence>
<dbReference type="OrthoDB" id="567160at2759"/>
<comment type="subcellular location">
    <subcellularLocation>
        <location evidence="1">Membrane</location>
        <topology evidence="1">Multi-pass membrane protein</topology>
    </subcellularLocation>
</comment>
<dbReference type="InterPro" id="IPR023408">
    <property type="entry name" value="MscS_beta-dom_sf"/>
</dbReference>
<dbReference type="AlphaFoldDB" id="A0A2I0AY11"/>
<feature type="domain" description="Mechanosensitive ion channel MscS" evidence="6">
    <location>
        <begin position="371"/>
        <end position="438"/>
    </location>
</feature>
<dbReference type="SUPFAM" id="SSF82861">
    <property type="entry name" value="Mechanosensitive channel protein MscS (YggB), transmembrane region"/>
    <property type="match status" value="1"/>
</dbReference>
<dbReference type="Pfam" id="PF00924">
    <property type="entry name" value="MS_channel_2nd"/>
    <property type="match status" value="1"/>
</dbReference>
<evidence type="ECO:0000313" key="8">
    <source>
        <dbReference type="Proteomes" id="UP000236161"/>
    </source>
</evidence>
<evidence type="ECO:0000256" key="5">
    <source>
        <dbReference type="ARBA" id="ARBA00023136"/>
    </source>
</evidence>
<dbReference type="InterPro" id="IPR011014">
    <property type="entry name" value="MscS_channel_TM-2"/>
</dbReference>